<dbReference type="Gene3D" id="2.40.50.120">
    <property type="match status" value="1"/>
</dbReference>
<dbReference type="InterPro" id="IPR008993">
    <property type="entry name" value="TIMP-like_OB-fold"/>
</dbReference>
<reference evidence="7 8" key="1">
    <citation type="submission" date="2024-11" db="EMBL/GenBank/DDBJ databases">
        <title>Chromosome-level genome assembly of the freshwater bivalve Anodonta woodiana.</title>
        <authorList>
            <person name="Chen X."/>
        </authorList>
    </citation>
    <scope>NUCLEOTIDE SEQUENCE [LARGE SCALE GENOMIC DNA]</scope>
    <source>
        <strain evidence="7">MN2024</strain>
        <tissue evidence="7">Gills</tissue>
    </source>
</reference>
<evidence type="ECO:0000313" key="7">
    <source>
        <dbReference type="EMBL" id="KAL3876681.1"/>
    </source>
</evidence>
<evidence type="ECO:0000256" key="3">
    <source>
        <dbReference type="ARBA" id="ARBA00022525"/>
    </source>
</evidence>
<name>A0ABD3WRS5_SINWO</name>
<dbReference type="InterPro" id="IPR051998">
    <property type="entry name" value="Meteorin-like"/>
</dbReference>
<comment type="subcellular location">
    <subcellularLocation>
        <location evidence="1">Secreted</location>
    </subcellularLocation>
</comment>
<keyword evidence="8" id="KW-1185">Reference proteome</keyword>
<feature type="chain" id="PRO_5044863956" description="Meteorin-like protein" evidence="6">
    <location>
        <begin position="22"/>
        <end position="292"/>
    </location>
</feature>
<feature type="signal peptide" evidence="6">
    <location>
        <begin position="1"/>
        <end position="21"/>
    </location>
</feature>
<comment type="caution">
    <text evidence="7">The sequence shown here is derived from an EMBL/GenBank/DDBJ whole genome shotgun (WGS) entry which is preliminary data.</text>
</comment>
<keyword evidence="5" id="KW-1015">Disulfide bond</keyword>
<gene>
    <name evidence="7" type="ORF">ACJMK2_034485</name>
</gene>
<accession>A0ABD3WRS5</accession>
<dbReference type="EMBL" id="JBJQND010000005">
    <property type="protein sequence ID" value="KAL3876681.1"/>
    <property type="molecule type" value="Genomic_DNA"/>
</dbReference>
<evidence type="ECO:0000256" key="5">
    <source>
        <dbReference type="ARBA" id="ARBA00023157"/>
    </source>
</evidence>
<dbReference type="AlphaFoldDB" id="A0ABD3WRS5"/>
<dbReference type="Proteomes" id="UP001634394">
    <property type="component" value="Unassembled WGS sequence"/>
</dbReference>
<protein>
    <recommendedName>
        <fullName evidence="9">Meteorin-like protein</fullName>
    </recommendedName>
</protein>
<evidence type="ECO:0000256" key="1">
    <source>
        <dbReference type="ARBA" id="ARBA00004613"/>
    </source>
</evidence>
<dbReference type="PANTHER" id="PTHR28593">
    <property type="entry name" value="METEORIN-LIKE PROTEIN"/>
    <property type="match status" value="1"/>
</dbReference>
<keyword evidence="4 6" id="KW-0732">Signal</keyword>
<comment type="similarity">
    <text evidence="2">Belongs to the meteorin family.</text>
</comment>
<evidence type="ECO:0000256" key="6">
    <source>
        <dbReference type="SAM" id="SignalP"/>
    </source>
</evidence>
<evidence type="ECO:0000256" key="4">
    <source>
        <dbReference type="ARBA" id="ARBA00022729"/>
    </source>
</evidence>
<evidence type="ECO:0000256" key="2">
    <source>
        <dbReference type="ARBA" id="ARBA00005669"/>
    </source>
</evidence>
<dbReference type="PANTHER" id="PTHR28593:SF3">
    <property type="entry name" value="METEORIN-LIKE PROTEIN"/>
    <property type="match status" value="1"/>
</dbReference>
<sequence length="292" mass="33404">MMLYKLLSGVYLLMWAVEVNTQENCNSCDCTVRDEHGESRVRTVQARCQEGTITWLQPYGALRLELKPLHPGNFQMCFVIDSGRTRLIVSKETLTYGKSSDQEYPSGRFEFETLVIADGKSKETCLTSSACIVLYIETERTFNISVFERILIHYDMELLSRQMMLDPLEECRPCSESEILRAYCSSDFVVVGTVEDVIHNEETEKTQIGVNVMQIIRQRDTFFHRKDRGSKTLQGTIVAPKKCGIRHGPGIFLFTGRLKLGYLKFGCAPYLTEWETIVKRAEDEGTLECSRD</sequence>
<evidence type="ECO:0000313" key="8">
    <source>
        <dbReference type="Proteomes" id="UP001634394"/>
    </source>
</evidence>
<evidence type="ECO:0008006" key="9">
    <source>
        <dbReference type="Google" id="ProtNLM"/>
    </source>
</evidence>
<organism evidence="7 8">
    <name type="scientific">Sinanodonta woodiana</name>
    <name type="common">Chinese pond mussel</name>
    <name type="synonym">Anodonta woodiana</name>
    <dbReference type="NCBI Taxonomy" id="1069815"/>
    <lineage>
        <taxon>Eukaryota</taxon>
        <taxon>Metazoa</taxon>
        <taxon>Spiralia</taxon>
        <taxon>Lophotrochozoa</taxon>
        <taxon>Mollusca</taxon>
        <taxon>Bivalvia</taxon>
        <taxon>Autobranchia</taxon>
        <taxon>Heteroconchia</taxon>
        <taxon>Palaeoheterodonta</taxon>
        <taxon>Unionida</taxon>
        <taxon>Unionoidea</taxon>
        <taxon>Unionidae</taxon>
        <taxon>Unioninae</taxon>
        <taxon>Sinanodonta</taxon>
    </lineage>
</organism>
<proteinExistence type="inferred from homology"/>
<dbReference type="GO" id="GO:0005576">
    <property type="term" value="C:extracellular region"/>
    <property type="evidence" value="ECO:0007669"/>
    <property type="project" value="UniProtKB-SubCell"/>
</dbReference>
<keyword evidence="3" id="KW-0964">Secreted</keyword>
<dbReference type="SUPFAM" id="SSF50242">
    <property type="entry name" value="TIMP-like"/>
    <property type="match status" value="1"/>
</dbReference>